<dbReference type="Gene3D" id="3.60.15.10">
    <property type="entry name" value="Ribonuclease Z/Hydroxyacylglutathione hydrolase-like"/>
    <property type="match status" value="1"/>
</dbReference>
<evidence type="ECO:0000256" key="1">
    <source>
        <dbReference type="ARBA" id="ARBA00001623"/>
    </source>
</evidence>
<evidence type="ECO:0000256" key="7">
    <source>
        <dbReference type="HAMAP-Rule" id="MF_01374"/>
    </source>
</evidence>
<comment type="cofactor">
    <cofactor evidence="7">
        <name>Zn(2+)</name>
        <dbReference type="ChEBI" id="CHEBI:29105"/>
    </cofactor>
    <text evidence="7">Binds 2 Zn(2+) ions per subunit.</text>
</comment>
<evidence type="ECO:0000256" key="6">
    <source>
        <dbReference type="ARBA" id="ARBA00022833"/>
    </source>
</evidence>
<protein>
    <recommendedName>
        <fullName evidence="7">Hydroxyacylglutathione hydrolase</fullName>
        <ecNumber evidence="7">3.1.2.6</ecNumber>
    </recommendedName>
    <alternativeName>
        <fullName evidence="7">Glyoxalase II</fullName>
        <shortName evidence="7">Glx II</shortName>
    </alternativeName>
</protein>
<reference evidence="9" key="1">
    <citation type="submission" date="2022-08" db="EMBL/GenBank/DDBJ databases">
        <authorList>
            <person name="Vandamme P."/>
            <person name="Hettiarachchi A."/>
            <person name="Peeters C."/>
            <person name="Cnockaert M."/>
            <person name="Carlier A."/>
        </authorList>
    </citation>
    <scope>NUCLEOTIDE SEQUENCE</scope>
    <source>
        <strain evidence="9">LMG 31809</strain>
    </source>
</reference>
<evidence type="ECO:0000256" key="4">
    <source>
        <dbReference type="ARBA" id="ARBA00022723"/>
    </source>
</evidence>
<dbReference type="EC" id="3.1.2.6" evidence="7"/>
<dbReference type="GO" id="GO:0008270">
    <property type="term" value="F:zinc ion binding"/>
    <property type="evidence" value="ECO:0007669"/>
    <property type="project" value="InterPro"/>
</dbReference>
<feature type="binding site" evidence="7">
    <location>
        <position position="58"/>
    </location>
    <ligand>
        <name>Zn(2+)</name>
        <dbReference type="ChEBI" id="CHEBI:29105"/>
        <label>1</label>
    </ligand>
</feature>
<dbReference type="InterPro" id="IPR050110">
    <property type="entry name" value="Glyoxalase_II_hydrolase"/>
</dbReference>
<feature type="binding site" evidence="7">
    <location>
        <position position="114"/>
    </location>
    <ligand>
        <name>Zn(2+)</name>
        <dbReference type="ChEBI" id="CHEBI:29105"/>
        <label>1</label>
    </ligand>
</feature>
<organism evidence="9 10">
    <name type="scientific">Govanella unica</name>
    <dbReference type="NCBI Taxonomy" id="2975056"/>
    <lineage>
        <taxon>Bacteria</taxon>
        <taxon>Pseudomonadati</taxon>
        <taxon>Pseudomonadota</taxon>
        <taxon>Alphaproteobacteria</taxon>
        <taxon>Emcibacterales</taxon>
        <taxon>Govanellaceae</taxon>
        <taxon>Govanella</taxon>
    </lineage>
</organism>
<dbReference type="InterPro" id="IPR001018">
    <property type="entry name" value="Beta-lactamase_class-B_CS"/>
</dbReference>
<dbReference type="CDD" id="cd07723">
    <property type="entry name" value="hydroxyacylglutathione_hydrolase_MBL-fold"/>
    <property type="match status" value="1"/>
</dbReference>
<comment type="pathway">
    <text evidence="2 7">Secondary metabolite metabolism; methylglyoxal degradation; (R)-lactate from methylglyoxal: step 2/2.</text>
</comment>
<feature type="binding site" evidence="7">
    <location>
        <position position="61"/>
    </location>
    <ligand>
        <name>Zn(2+)</name>
        <dbReference type="ChEBI" id="CHEBI:29105"/>
        <label>2</label>
    </ligand>
</feature>
<keyword evidence="10" id="KW-1185">Reference proteome</keyword>
<dbReference type="InterPro" id="IPR032282">
    <property type="entry name" value="HAGH_C"/>
</dbReference>
<dbReference type="RefSeq" id="WP_274942735.1">
    <property type="nucleotide sequence ID" value="NZ_JANWOI010000001.1"/>
</dbReference>
<evidence type="ECO:0000313" key="10">
    <source>
        <dbReference type="Proteomes" id="UP001141619"/>
    </source>
</evidence>
<evidence type="ECO:0000256" key="5">
    <source>
        <dbReference type="ARBA" id="ARBA00022801"/>
    </source>
</evidence>
<feature type="domain" description="Metallo-beta-lactamase" evidence="8">
    <location>
        <begin position="13"/>
        <end position="171"/>
    </location>
</feature>
<dbReference type="AlphaFoldDB" id="A0A9X3Z6G0"/>
<comment type="similarity">
    <text evidence="3 7">Belongs to the metallo-beta-lactamase superfamily. Glyoxalase II family.</text>
</comment>
<dbReference type="SMART" id="SM00849">
    <property type="entry name" value="Lactamase_B"/>
    <property type="match status" value="1"/>
</dbReference>
<proteinExistence type="inferred from homology"/>
<comment type="caution">
    <text evidence="9">The sequence shown here is derived from an EMBL/GenBank/DDBJ whole genome shotgun (WGS) entry which is preliminary data.</text>
</comment>
<accession>A0A9X3Z6G0</accession>
<comment type="function">
    <text evidence="7">Thiolesterase that catalyzes the hydrolysis of S-D-lactoyl-glutathione to form glutathione and D-lactic acid.</text>
</comment>
<dbReference type="PIRSF" id="PIRSF005457">
    <property type="entry name" value="Glx"/>
    <property type="match status" value="1"/>
</dbReference>
<dbReference type="PROSITE" id="PS00743">
    <property type="entry name" value="BETA_LACTAMASE_B_1"/>
    <property type="match status" value="1"/>
</dbReference>
<dbReference type="PANTHER" id="PTHR43705:SF1">
    <property type="entry name" value="HYDROXYACYLGLUTATHIONE HYDROLASE GLOB"/>
    <property type="match status" value="1"/>
</dbReference>
<dbReference type="InterPro" id="IPR036866">
    <property type="entry name" value="RibonucZ/Hydroxyglut_hydro"/>
</dbReference>
<dbReference type="NCBIfam" id="TIGR03413">
    <property type="entry name" value="GSH_gloB"/>
    <property type="match status" value="1"/>
</dbReference>
<name>A0A9X3Z6G0_9PROT</name>
<comment type="subunit">
    <text evidence="7">Monomer.</text>
</comment>
<dbReference type="InterPro" id="IPR017782">
    <property type="entry name" value="Hydroxyacylglutathione_Hdrlase"/>
</dbReference>
<dbReference type="Proteomes" id="UP001141619">
    <property type="component" value="Unassembled WGS sequence"/>
</dbReference>
<feature type="binding site" evidence="7">
    <location>
        <position position="171"/>
    </location>
    <ligand>
        <name>Zn(2+)</name>
        <dbReference type="ChEBI" id="CHEBI:29105"/>
        <label>2</label>
    </ligand>
</feature>
<dbReference type="EMBL" id="JANWOI010000001">
    <property type="protein sequence ID" value="MDA5193037.1"/>
    <property type="molecule type" value="Genomic_DNA"/>
</dbReference>
<feature type="binding site" evidence="7">
    <location>
        <position position="60"/>
    </location>
    <ligand>
        <name>Zn(2+)</name>
        <dbReference type="ChEBI" id="CHEBI:29105"/>
        <label>2</label>
    </ligand>
</feature>
<dbReference type="Pfam" id="PF00753">
    <property type="entry name" value="Lactamase_B"/>
    <property type="match status" value="1"/>
</dbReference>
<dbReference type="GO" id="GO:0017001">
    <property type="term" value="P:antibiotic catabolic process"/>
    <property type="evidence" value="ECO:0007669"/>
    <property type="project" value="InterPro"/>
</dbReference>
<comment type="catalytic activity">
    <reaction evidence="1 7">
        <text>an S-(2-hydroxyacyl)glutathione + H2O = a 2-hydroxy carboxylate + glutathione + H(+)</text>
        <dbReference type="Rhea" id="RHEA:21864"/>
        <dbReference type="ChEBI" id="CHEBI:15377"/>
        <dbReference type="ChEBI" id="CHEBI:15378"/>
        <dbReference type="ChEBI" id="CHEBI:57925"/>
        <dbReference type="ChEBI" id="CHEBI:58896"/>
        <dbReference type="ChEBI" id="CHEBI:71261"/>
        <dbReference type="EC" id="3.1.2.6"/>
    </reaction>
</comment>
<dbReference type="GO" id="GO:0004416">
    <property type="term" value="F:hydroxyacylglutathione hydrolase activity"/>
    <property type="evidence" value="ECO:0007669"/>
    <property type="project" value="UniProtKB-UniRule"/>
</dbReference>
<evidence type="ECO:0000256" key="2">
    <source>
        <dbReference type="ARBA" id="ARBA00004963"/>
    </source>
</evidence>
<keyword evidence="5 7" id="KW-0378">Hydrolase</keyword>
<sequence length="257" mass="27858">MPLDIIQIPVLNDNYIYLLRDEATGATGVVDPAVSAPVLAELARRGWSLSHILNTHHHSDHVGGNLALKAATGCVIVGPRADQDRIPGIDITLGDGDSWFLGASEAKIFDVPGHTRGHIAYWFADSDALFCGDTLFAMGCGRLFEGTAQQMWTSLTKFLALPDATRVYCAHEYTEANGRFALHVEPGNSALVARMADVRRLRAEGLPTVPSTLGLERATNPFLRPDSALLQQTIGLPGADLVSVFARTRHMKDEFRG</sequence>
<feature type="binding site" evidence="7">
    <location>
        <position position="133"/>
    </location>
    <ligand>
        <name>Zn(2+)</name>
        <dbReference type="ChEBI" id="CHEBI:29105"/>
        <label>2</label>
    </ligand>
</feature>
<evidence type="ECO:0000259" key="8">
    <source>
        <dbReference type="SMART" id="SM00849"/>
    </source>
</evidence>
<feature type="binding site" evidence="7">
    <location>
        <position position="133"/>
    </location>
    <ligand>
        <name>Zn(2+)</name>
        <dbReference type="ChEBI" id="CHEBI:29105"/>
        <label>1</label>
    </ligand>
</feature>
<feature type="binding site" evidence="7">
    <location>
        <position position="56"/>
    </location>
    <ligand>
        <name>Zn(2+)</name>
        <dbReference type="ChEBI" id="CHEBI:29105"/>
        <label>1</label>
    </ligand>
</feature>
<dbReference type="Pfam" id="PF16123">
    <property type="entry name" value="HAGH_C"/>
    <property type="match status" value="1"/>
</dbReference>
<dbReference type="GO" id="GO:0019243">
    <property type="term" value="P:methylglyoxal catabolic process to D-lactate via S-lactoyl-glutathione"/>
    <property type="evidence" value="ECO:0007669"/>
    <property type="project" value="UniProtKB-UniRule"/>
</dbReference>
<keyword evidence="6 7" id="KW-0862">Zinc</keyword>
<dbReference type="GO" id="GO:0008800">
    <property type="term" value="F:beta-lactamase activity"/>
    <property type="evidence" value="ECO:0007669"/>
    <property type="project" value="InterPro"/>
</dbReference>
<reference evidence="9" key="2">
    <citation type="journal article" date="2023" name="Syst. Appl. Microbiol.">
        <title>Govania unica gen. nov., sp. nov., a rare biosphere bacterium that represents a novel family in the class Alphaproteobacteria.</title>
        <authorList>
            <person name="Vandamme P."/>
            <person name="Peeters C."/>
            <person name="Hettiarachchi A."/>
            <person name="Cnockaert M."/>
            <person name="Carlier A."/>
        </authorList>
    </citation>
    <scope>NUCLEOTIDE SEQUENCE</scope>
    <source>
        <strain evidence="9">LMG 31809</strain>
    </source>
</reference>
<gene>
    <name evidence="7 9" type="primary">gloB</name>
    <name evidence="9" type="ORF">NYP16_03575</name>
</gene>
<evidence type="ECO:0000313" key="9">
    <source>
        <dbReference type="EMBL" id="MDA5193037.1"/>
    </source>
</evidence>
<dbReference type="HAMAP" id="MF_01374">
    <property type="entry name" value="Glyoxalase_2"/>
    <property type="match status" value="1"/>
</dbReference>
<evidence type="ECO:0000256" key="3">
    <source>
        <dbReference type="ARBA" id="ARBA00006759"/>
    </source>
</evidence>
<dbReference type="PANTHER" id="PTHR43705">
    <property type="entry name" value="HYDROXYACYLGLUTATHIONE HYDROLASE"/>
    <property type="match status" value="1"/>
</dbReference>
<dbReference type="InterPro" id="IPR001279">
    <property type="entry name" value="Metallo-B-lactamas"/>
</dbReference>
<keyword evidence="4 7" id="KW-0479">Metal-binding</keyword>
<dbReference type="InterPro" id="IPR035680">
    <property type="entry name" value="Clx_II_MBL"/>
</dbReference>
<dbReference type="SUPFAM" id="SSF56281">
    <property type="entry name" value="Metallo-hydrolase/oxidoreductase"/>
    <property type="match status" value="1"/>
</dbReference>